<keyword evidence="7" id="KW-0680">Restriction system</keyword>
<dbReference type="GO" id="GO:0003677">
    <property type="term" value="F:DNA binding"/>
    <property type="evidence" value="ECO:0007669"/>
    <property type="project" value="UniProtKB-KW"/>
</dbReference>
<evidence type="ECO:0000256" key="7">
    <source>
        <dbReference type="ARBA" id="ARBA00022747"/>
    </source>
</evidence>
<keyword evidence="8" id="KW-0238">DNA-binding</keyword>
<accession>A0A1L5FEB7</accession>
<dbReference type="CDD" id="cd17499">
    <property type="entry name" value="RMtype1_S_CloLW9ORF3270P-TRD1-CR1_like"/>
    <property type="match status" value="1"/>
</dbReference>
<sequence length="941" mass="108554">MSMEADTRIHIDKWLENLGWNLEGKDKNVFLEQPRSETERKKLKGKRPDYVLYSQRRDKPIMVIEAKRKGERVDRALEQGVGYAKLLGAPIVFATDGLFCKSYHTKFDKSLLLNGEEVDEFLRELLAIQYLNTYEVNTISPKVQYSRQELIKIFNDANNMLRGEGLRAGIERFGEFANILFLKLISENEENKELEGEEAILEASFRWKYIRELSTTDRIDYINNMVYPKINKLYGGDNIFDKLAIRNPKTLSQIIDKIDPLTLTDINSDVKGDAFEYFLKESTASGNDLGEYFTPRHIVKTMVRLANPKIGEKVYDPFCGTGGLLIESFRHIWNTMPRNDTTKKILTEKTIYGNEITNTARITKMNMILAGDGHSNIKMEDSLANPVDGRYDVVLTNMPYSQKTDYADLYDVKSNNGDSICVQHCMKSINKTANDGRMVIVVPEGFLFRKDLAKTREYMLNNCELQSIISLPQGVFLPYTGVKTNILYATKVNKKHVKKRSSYWYFEVKNDGYTLDNHRRKIEGDNDLKRYEEYRKLDIDQKEEMINVGFDIISLERIKKNSYILVGNRYKDTNIQRHSYYNVMLKDIVEIIAGQSPEGKYYNQNNEGMPFYQGNSNFGYMYINPPIKWTTQVIKKAVPNDILLSVRAPVGKINICMHDICIGRGLMALRAYNNINYKFLYYIMLGLESHLNEISSGSTFKGITKEQISKLVIPLYSLDKQQKIVCELDSYQNIIINAKRIMDSYKPYANIDKYNKIKLKDLCILIQRGKTPKYGESNIQLIKSGQARGFFDFDFNKKYYVSDDFKIDHRLLKKGDVLLNSTGVGTAGRVTYFELDGDCLVDGHITILRPDKDKINPKYLMYALSIFYGFDKIEHMASGSSGKIELNLSVVKDIEIPVPDLNIQNRIVDGLENERKIIINQKNAINLFTNKINNRVDELFY</sequence>
<evidence type="ECO:0000256" key="1">
    <source>
        <dbReference type="ARBA" id="ARBA00006594"/>
    </source>
</evidence>
<dbReference type="RefSeq" id="WP_073541485.1">
    <property type="nucleotide sequence ID" value="NZ_CP018336.1"/>
</dbReference>
<keyword evidence="12" id="KW-0614">Plasmid</keyword>
<dbReference type="PANTHER" id="PTHR42933:SF3">
    <property type="entry name" value="TYPE I RESTRICTION ENZYME MJAVIII METHYLASE SUBUNIT"/>
    <property type="match status" value="1"/>
</dbReference>
<evidence type="ECO:0000256" key="3">
    <source>
        <dbReference type="ARBA" id="ARBA00011900"/>
    </source>
</evidence>
<reference evidence="12 13" key="1">
    <citation type="submission" date="2016-12" db="EMBL/GenBank/DDBJ databases">
        <title>Complete genome sequence of Clostridium kluyveri JZZ isolated from the pit mud of a Chinese flavor liquor-making factory.</title>
        <authorList>
            <person name="Wang Y."/>
        </authorList>
    </citation>
    <scope>NUCLEOTIDE SEQUENCE [LARGE SCALE GENOMIC DNA]</scope>
    <source>
        <strain evidence="12 13">JZZ</strain>
        <plasmid evidence="13">Plasmid unnamed</plasmid>
    </source>
</reference>
<evidence type="ECO:0000259" key="10">
    <source>
        <dbReference type="Pfam" id="PF01420"/>
    </source>
</evidence>
<dbReference type="GO" id="GO:0009007">
    <property type="term" value="F:site-specific DNA-methyltransferase (adenine-specific) activity"/>
    <property type="evidence" value="ECO:0007669"/>
    <property type="project" value="UniProtKB-EC"/>
</dbReference>
<feature type="domain" description="Type I restriction modification DNA specificity" evidence="10">
    <location>
        <begin position="753"/>
        <end position="923"/>
    </location>
</feature>
<dbReference type="InterPro" id="IPR051537">
    <property type="entry name" value="DNA_Adenine_Mtase"/>
</dbReference>
<feature type="domain" description="Type I restriction modification DNA specificity" evidence="10">
    <location>
        <begin position="583"/>
        <end position="739"/>
    </location>
</feature>
<dbReference type="REBASE" id="175773">
    <property type="entry name" value="M.CklJZZORF21820P"/>
</dbReference>
<name>A0A1L5FEB7_CLOKL</name>
<proteinExistence type="inferred from homology"/>
<dbReference type="PROSITE" id="PS01261">
    <property type="entry name" value="UPF0020"/>
    <property type="match status" value="1"/>
</dbReference>
<keyword evidence="6" id="KW-0949">S-adenosyl-L-methionine</keyword>
<dbReference type="SUPFAM" id="SSF53335">
    <property type="entry name" value="S-adenosyl-L-methionine-dependent methyltransferases"/>
    <property type="match status" value="1"/>
</dbReference>
<dbReference type="Gene3D" id="1.20.1260.30">
    <property type="match status" value="1"/>
</dbReference>
<comment type="similarity">
    <text evidence="1">Belongs to the N(4)/N(6)-methyltransferase family.</text>
</comment>
<feature type="domain" description="DNA methylase adenine-specific" evidence="11">
    <location>
        <begin position="268"/>
        <end position="576"/>
    </location>
</feature>
<dbReference type="PRINTS" id="PR00507">
    <property type="entry name" value="N12N6MTFRASE"/>
</dbReference>
<geneLocation type="plasmid" evidence="12">
    <name>unnamed</name>
</geneLocation>
<evidence type="ECO:0000256" key="8">
    <source>
        <dbReference type="ARBA" id="ARBA00023125"/>
    </source>
</evidence>
<dbReference type="InterPro" id="IPR029063">
    <property type="entry name" value="SAM-dependent_MTases_sf"/>
</dbReference>
<dbReference type="InterPro" id="IPR038333">
    <property type="entry name" value="T1MK-like_N_sf"/>
</dbReference>
<dbReference type="EC" id="2.1.1.72" evidence="3"/>
<comment type="similarity">
    <text evidence="2">Belongs to the type-I restriction system S methylase family.</text>
</comment>
<gene>
    <name evidence="12" type="ORF">BS101_21820</name>
</gene>
<dbReference type="GO" id="GO:0009307">
    <property type="term" value="P:DNA restriction-modification system"/>
    <property type="evidence" value="ECO:0007669"/>
    <property type="project" value="UniProtKB-KW"/>
</dbReference>
<dbReference type="Gene3D" id="3.90.220.20">
    <property type="entry name" value="DNA methylase specificity domains"/>
    <property type="match status" value="2"/>
</dbReference>
<dbReference type="InterPro" id="IPR003356">
    <property type="entry name" value="DNA_methylase_A-5"/>
</dbReference>
<dbReference type="GO" id="GO:0032259">
    <property type="term" value="P:methylation"/>
    <property type="evidence" value="ECO:0007669"/>
    <property type="project" value="UniProtKB-KW"/>
</dbReference>
<dbReference type="EMBL" id="CP018336">
    <property type="protein sequence ID" value="APM41351.1"/>
    <property type="molecule type" value="Genomic_DNA"/>
</dbReference>
<evidence type="ECO:0000313" key="12">
    <source>
        <dbReference type="EMBL" id="APM41351.1"/>
    </source>
</evidence>
<organism evidence="12 13">
    <name type="scientific">Clostridium kluyveri</name>
    <dbReference type="NCBI Taxonomy" id="1534"/>
    <lineage>
        <taxon>Bacteria</taxon>
        <taxon>Bacillati</taxon>
        <taxon>Bacillota</taxon>
        <taxon>Clostridia</taxon>
        <taxon>Eubacteriales</taxon>
        <taxon>Clostridiaceae</taxon>
        <taxon>Clostridium</taxon>
    </lineage>
</organism>
<dbReference type="InterPro" id="IPR053943">
    <property type="entry name" value="RlmKL-like_Mtase_CS"/>
</dbReference>
<keyword evidence="4" id="KW-0489">Methyltransferase</keyword>
<dbReference type="PANTHER" id="PTHR42933">
    <property type="entry name" value="SLR6095 PROTEIN"/>
    <property type="match status" value="1"/>
</dbReference>
<evidence type="ECO:0000256" key="5">
    <source>
        <dbReference type="ARBA" id="ARBA00022679"/>
    </source>
</evidence>
<dbReference type="Proteomes" id="UP000184604">
    <property type="component" value="Plasmid unnamed"/>
</dbReference>
<evidence type="ECO:0000256" key="4">
    <source>
        <dbReference type="ARBA" id="ARBA00022603"/>
    </source>
</evidence>
<dbReference type="Pfam" id="PF01420">
    <property type="entry name" value="Methylase_S"/>
    <property type="match status" value="2"/>
</dbReference>
<evidence type="ECO:0000313" key="13">
    <source>
        <dbReference type="Proteomes" id="UP000184604"/>
    </source>
</evidence>
<dbReference type="AlphaFoldDB" id="A0A1L5FEB7"/>
<dbReference type="Gene3D" id="3.90.1570.30">
    <property type="match status" value="1"/>
</dbReference>
<evidence type="ECO:0000256" key="9">
    <source>
        <dbReference type="ARBA" id="ARBA00047942"/>
    </source>
</evidence>
<dbReference type="InterPro" id="IPR000055">
    <property type="entry name" value="Restrct_endonuc_typeI_TRD"/>
</dbReference>
<dbReference type="Gene3D" id="3.40.50.150">
    <property type="entry name" value="Vaccinia Virus protein VP39"/>
    <property type="match status" value="1"/>
</dbReference>
<dbReference type="Pfam" id="PF02384">
    <property type="entry name" value="N6_Mtase"/>
    <property type="match status" value="1"/>
</dbReference>
<evidence type="ECO:0000259" key="11">
    <source>
        <dbReference type="Pfam" id="PF02384"/>
    </source>
</evidence>
<dbReference type="GO" id="GO:0008170">
    <property type="term" value="F:N-methyltransferase activity"/>
    <property type="evidence" value="ECO:0007669"/>
    <property type="project" value="InterPro"/>
</dbReference>
<evidence type="ECO:0000256" key="6">
    <source>
        <dbReference type="ARBA" id="ARBA00022691"/>
    </source>
</evidence>
<comment type="catalytic activity">
    <reaction evidence="9">
        <text>a 2'-deoxyadenosine in DNA + S-adenosyl-L-methionine = an N(6)-methyl-2'-deoxyadenosine in DNA + S-adenosyl-L-homocysteine + H(+)</text>
        <dbReference type="Rhea" id="RHEA:15197"/>
        <dbReference type="Rhea" id="RHEA-COMP:12418"/>
        <dbReference type="Rhea" id="RHEA-COMP:12419"/>
        <dbReference type="ChEBI" id="CHEBI:15378"/>
        <dbReference type="ChEBI" id="CHEBI:57856"/>
        <dbReference type="ChEBI" id="CHEBI:59789"/>
        <dbReference type="ChEBI" id="CHEBI:90615"/>
        <dbReference type="ChEBI" id="CHEBI:90616"/>
        <dbReference type="EC" id="2.1.1.72"/>
    </reaction>
</comment>
<dbReference type="InterPro" id="IPR044946">
    <property type="entry name" value="Restrct_endonuc_typeI_TRD_sf"/>
</dbReference>
<evidence type="ECO:0000256" key="2">
    <source>
        <dbReference type="ARBA" id="ARBA00010923"/>
    </source>
</evidence>
<dbReference type="SUPFAM" id="SSF116734">
    <property type="entry name" value="DNA methylase specificity domain"/>
    <property type="match status" value="2"/>
</dbReference>
<keyword evidence="5" id="KW-0808">Transferase</keyword>
<protein>
    <recommendedName>
        <fullName evidence="3">site-specific DNA-methyltransferase (adenine-specific)</fullName>
        <ecNumber evidence="3">2.1.1.72</ecNumber>
    </recommendedName>
</protein>